<reference evidence="1" key="2">
    <citation type="submission" date="2016-06" db="EMBL/GenBank/DDBJ databases">
        <title>The genome of a short-lived fish provides insights into sex chromosome evolution and the genetic control of aging.</title>
        <authorList>
            <person name="Reichwald K."/>
            <person name="Felder M."/>
            <person name="Petzold A."/>
            <person name="Koch P."/>
            <person name="Groth M."/>
            <person name="Platzer M."/>
        </authorList>
    </citation>
    <scope>NUCLEOTIDE SEQUENCE</scope>
    <source>
        <tissue evidence="1">Brain</tissue>
    </source>
</reference>
<sequence>MKAQRKGNGSRTSAANALAPNEKVSGCHRKENLSNVMCGRETCLYTQVHVLLCIYSDFDCCCRSLYSFLFPQVFKKAEMAHSLHIRKPPISFKEGEDKIKYLFNLIFCSVKASCWPVTVSNVLKTPRC</sequence>
<reference evidence="1" key="1">
    <citation type="submission" date="2016-05" db="EMBL/GenBank/DDBJ databases">
        <authorList>
            <person name="Lavstsen T."/>
            <person name="Jespersen J.S."/>
        </authorList>
    </citation>
    <scope>NUCLEOTIDE SEQUENCE</scope>
    <source>
        <tissue evidence="1">Brain</tissue>
    </source>
</reference>
<accession>A0A1A8IR95</accession>
<organism evidence="1">
    <name type="scientific">Nothobranchius kuhntae</name>
    <name type="common">Beira killifish</name>
    <dbReference type="NCBI Taxonomy" id="321403"/>
    <lineage>
        <taxon>Eukaryota</taxon>
        <taxon>Metazoa</taxon>
        <taxon>Chordata</taxon>
        <taxon>Craniata</taxon>
        <taxon>Vertebrata</taxon>
        <taxon>Euteleostomi</taxon>
        <taxon>Actinopterygii</taxon>
        <taxon>Neopterygii</taxon>
        <taxon>Teleostei</taxon>
        <taxon>Neoteleostei</taxon>
        <taxon>Acanthomorphata</taxon>
        <taxon>Ovalentaria</taxon>
        <taxon>Atherinomorphae</taxon>
        <taxon>Cyprinodontiformes</taxon>
        <taxon>Nothobranchiidae</taxon>
        <taxon>Nothobranchius</taxon>
    </lineage>
</organism>
<protein>
    <submittedName>
        <fullName evidence="1">Uncharacterized protein</fullName>
    </submittedName>
</protein>
<name>A0A1A8IR95_NOTKU</name>
<proteinExistence type="predicted"/>
<dbReference type="AlphaFoldDB" id="A0A1A8IR95"/>
<gene>
    <name evidence="1" type="primary">Nfu_g_1_009950</name>
</gene>
<dbReference type="EMBL" id="HAED01012628">
    <property type="protein sequence ID" value="SBQ99022.1"/>
    <property type="molecule type" value="Transcribed_RNA"/>
</dbReference>
<evidence type="ECO:0000313" key="1">
    <source>
        <dbReference type="EMBL" id="SBQ99022.1"/>
    </source>
</evidence>